<organism evidence="1 2">
    <name type="scientific">Actinomadura chibensis</name>
    <dbReference type="NCBI Taxonomy" id="392828"/>
    <lineage>
        <taxon>Bacteria</taxon>
        <taxon>Bacillati</taxon>
        <taxon>Actinomycetota</taxon>
        <taxon>Actinomycetes</taxon>
        <taxon>Streptosporangiales</taxon>
        <taxon>Thermomonosporaceae</taxon>
        <taxon>Actinomadura</taxon>
    </lineage>
</organism>
<protein>
    <submittedName>
        <fullName evidence="1">Uncharacterized protein</fullName>
    </submittedName>
</protein>
<dbReference type="RefSeq" id="WP_067902289.1">
    <property type="nucleotide sequence ID" value="NZ_VSFG01000001.1"/>
</dbReference>
<name>A0A5D0NZ55_9ACTN</name>
<dbReference type="AlphaFoldDB" id="A0A5D0NZ55"/>
<keyword evidence="2" id="KW-1185">Reference proteome</keyword>
<evidence type="ECO:0000313" key="1">
    <source>
        <dbReference type="EMBL" id="TYB49448.1"/>
    </source>
</evidence>
<dbReference type="STRING" id="1220554.GCA_001552135_07103"/>
<evidence type="ECO:0000313" key="2">
    <source>
        <dbReference type="Proteomes" id="UP000323380"/>
    </source>
</evidence>
<comment type="caution">
    <text evidence="1">The sequence shown here is derived from an EMBL/GenBank/DDBJ whole genome shotgun (WGS) entry which is preliminary data.</text>
</comment>
<dbReference type="Proteomes" id="UP000323380">
    <property type="component" value="Unassembled WGS sequence"/>
</dbReference>
<accession>A0A5D0NZ55</accession>
<reference evidence="1 2" key="1">
    <citation type="submission" date="2019-08" db="EMBL/GenBank/DDBJ databases">
        <title>Actinomadura sp. nov. CYP1-5 isolated from mountain soil.</title>
        <authorList>
            <person name="Songsumanus A."/>
            <person name="Kuncharoen N."/>
            <person name="Kudo T."/>
            <person name="Yuki M."/>
            <person name="Igarashi Y."/>
            <person name="Tanasupawat S."/>
        </authorList>
    </citation>
    <scope>NUCLEOTIDE SEQUENCE [LARGE SCALE GENOMIC DNA]</scope>
    <source>
        <strain evidence="1 2">JCM 14158</strain>
    </source>
</reference>
<dbReference type="EMBL" id="VSFG01000001">
    <property type="protein sequence ID" value="TYB49448.1"/>
    <property type="molecule type" value="Genomic_DNA"/>
</dbReference>
<gene>
    <name evidence="1" type="ORF">FXF69_10310</name>
</gene>
<sequence length="140" mass="15688">MARIAPDAAKRPAAPPTHFHCYRWAGGGREWERLGSTDSLDLNSPDRPPVRTADWLIKSPRFVVATFVEPEAAGNWLIGEWEHACEKAMYPIPEWVRGSDGRTRRTLRAIETGCWPSYGQWLTGGTIVFLSVVGTPEQCH</sequence>
<proteinExistence type="predicted"/>